<reference evidence="2 3" key="1">
    <citation type="submission" date="2022-10" db="EMBL/GenBank/DDBJ databases">
        <title>The complete genomes of actinobacterial strains from the NBC collection.</title>
        <authorList>
            <person name="Joergensen T.S."/>
            <person name="Alvarez Arevalo M."/>
            <person name="Sterndorff E.B."/>
            <person name="Faurdal D."/>
            <person name="Vuksanovic O."/>
            <person name="Mourched A.-S."/>
            <person name="Charusanti P."/>
            <person name="Shaw S."/>
            <person name="Blin K."/>
            <person name="Weber T."/>
        </authorList>
    </citation>
    <scope>NUCLEOTIDE SEQUENCE [LARGE SCALE GENOMIC DNA]</scope>
    <source>
        <strain evidence="2 3">NBC_00156</strain>
    </source>
</reference>
<dbReference type="RefSeq" id="WP_405444582.1">
    <property type="nucleotide sequence ID" value="NZ_CP108164.1"/>
</dbReference>
<evidence type="ECO:0000256" key="1">
    <source>
        <dbReference type="SAM" id="Phobius"/>
    </source>
</evidence>
<keyword evidence="1" id="KW-0812">Transmembrane</keyword>
<keyword evidence="1" id="KW-1133">Transmembrane helix</keyword>
<dbReference type="EMBL" id="CP108164">
    <property type="protein sequence ID" value="WTQ78935.1"/>
    <property type="molecule type" value="Genomic_DNA"/>
</dbReference>
<evidence type="ECO:0000313" key="2">
    <source>
        <dbReference type="EMBL" id="WTQ78935.1"/>
    </source>
</evidence>
<dbReference type="Proteomes" id="UP001622557">
    <property type="component" value="Chromosome"/>
</dbReference>
<name>A0ABZ1KGM1_STRAH</name>
<protein>
    <submittedName>
        <fullName evidence="2">Uncharacterized protein</fullName>
    </submittedName>
</protein>
<proteinExistence type="predicted"/>
<keyword evidence="1" id="KW-0472">Membrane</keyword>
<gene>
    <name evidence="2" type="ORF">OG350_00875</name>
</gene>
<sequence length="246" mass="26790">MARLDRAMTTGCLILLVVLIVVFGTVLGVLWYWSWHTDKINAEYRQQALLALDDQLRRTRNETIRALGDAGPADPGALTAVIHQRTGAPVISYDASRHVFRARVAKRAEYKIRTLFGIGQDMIVRCLEYTYAPAKGHDWASAMSILMNDTCGPSVSIGNGAHTAGQRVAALEAAELNRAGVRRALAPYRRFLTVGTITRTGSTVKMSVAVSEGTSRQCYRITRDGSRVLSVPAQTCPGLTAANTAR</sequence>
<feature type="transmembrane region" description="Helical" evidence="1">
    <location>
        <begin position="12"/>
        <end position="33"/>
    </location>
</feature>
<organism evidence="2 3">
    <name type="scientific">Streptomyces achromogenes</name>
    <dbReference type="NCBI Taxonomy" id="67255"/>
    <lineage>
        <taxon>Bacteria</taxon>
        <taxon>Bacillati</taxon>
        <taxon>Actinomycetota</taxon>
        <taxon>Actinomycetes</taxon>
        <taxon>Kitasatosporales</taxon>
        <taxon>Streptomycetaceae</taxon>
        <taxon>Streptomyces</taxon>
    </lineage>
</organism>
<evidence type="ECO:0000313" key="3">
    <source>
        <dbReference type="Proteomes" id="UP001622557"/>
    </source>
</evidence>
<dbReference type="GeneID" id="97278931"/>
<keyword evidence="3" id="KW-1185">Reference proteome</keyword>
<accession>A0ABZ1KGM1</accession>